<dbReference type="Pfam" id="PF19301">
    <property type="entry name" value="LigXa_C"/>
    <property type="match status" value="1"/>
</dbReference>
<gene>
    <name evidence="7" type="ORF">ISU10_08335</name>
</gene>
<dbReference type="GO" id="GO:0051537">
    <property type="term" value="F:2 iron, 2 sulfur cluster binding"/>
    <property type="evidence" value="ECO:0007669"/>
    <property type="project" value="UniProtKB-KW"/>
</dbReference>
<comment type="caution">
    <text evidence="7">The sequence shown here is derived from an EMBL/GenBank/DDBJ whole genome shotgun (WGS) entry which is preliminary data.</text>
</comment>
<evidence type="ECO:0000313" key="7">
    <source>
        <dbReference type="EMBL" id="MBF4767772.1"/>
    </source>
</evidence>
<dbReference type="PROSITE" id="PS00570">
    <property type="entry name" value="RING_HYDROXYL_ALPHA"/>
    <property type="match status" value="1"/>
</dbReference>
<evidence type="ECO:0000313" key="8">
    <source>
        <dbReference type="Proteomes" id="UP000660668"/>
    </source>
</evidence>
<dbReference type="GO" id="GO:0016705">
    <property type="term" value="F:oxidoreductase activity, acting on paired donors, with incorporation or reduction of molecular oxygen"/>
    <property type="evidence" value="ECO:0007669"/>
    <property type="project" value="UniProtKB-ARBA"/>
</dbReference>
<dbReference type="InterPro" id="IPR015881">
    <property type="entry name" value="ARHD_Rieske_2Fe_2S"/>
</dbReference>
<organism evidence="7 8">
    <name type="scientific">Nocardioides agariphilus</name>
    <dbReference type="NCBI Taxonomy" id="433664"/>
    <lineage>
        <taxon>Bacteria</taxon>
        <taxon>Bacillati</taxon>
        <taxon>Actinomycetota</taxon>
        <taxon>Actinomycetes</taxon>
        <taxon>Propionibacteriales</taxon>
        <taxon>Nocardioidaceae</taxon>
        <taxon>Nocardioides</taxon>
    </lineage>
</organism>
<dbReference type="Gene3D" id="2.102.10.10">
    <property type="entry name" value="Rieske [2Fe-2S] iron-sulphur domain"/>
    <property type="match status" value="1"/>
</dbReference>
<dbReference type="InterPro" id="IPR036922">
    <property type="entry name" value="Rieske_2Fe-2S_sf"/>
</dbReference>
<dbReference type="PANTHER" id="PTHR21266:SF59">
    <property type="entry name" value="BLR4922 PROTEIN"/>
    <property type="match status" value="1"/>
</dbReference>
<protein>
    <submittedName>
        <fullName evidence="7">Rieske 2Fe-2S domain-containing protein</fullName>
    </submittedName>
</protein>
<evidence type="ECO:0000256" key="1">
    <source>
        <dbReference type="ARBA" id="ARBA00022714"/>
    </source>
</evidence>
<dbReference type="Gene3D" id="3.90.380.10">
    <property type="entry name" value="Naphthalene 1,2-dioxygenase Alpha Subunit, Chain A, domain 1"/>
    <property type="match status" value="1"/>
</dbReference>
<reference evidence="7" key="1">
    <citation type="submission" date="2020-11" db="EMBL/GenBank/DDBJ databases">
        <title>Nocardioides cynanchi sp. nov., isolated from soil of rhizosphere of Cynanchum wilfordii.</title>
        <authorList>
            <person name="Lee J.-S."/>
            <person name="Suh M.K."/>
            <person name="Kim J.-S."/>
        </authorList>
    </citation>
    <scope>NUCLEOTIDE SEQUENCE</scope>
    <source>
        <strain evidence="7">KCTC 19276</strain>
    </source>
</reference>
<dbReference type="InterPro" id="IPR017941">
    <property type="entry name" value="Rieske_2Fe-2S"/>
</dbReference>
<proteinExistence type="predicted"/>
<dbReference type="PROSITE" id="PS51296">
    <property type="entry name" value="RIESKE"/>
    <property type="match status" value="1"/>
</dbReference>
<keyword evidence="5" id="KW-0411">Iron-sulfur</keyword>
<evidence type="ECO:0000256" key="4">
    <source>
        <dbReference type="ARBA" id="ARBA00023004"/>
    </source>
</evidence>
<dbReference type="Pfam" id="PF00355">
    <property type="entry name" value="Rieske"/>
    <property type="match status" value="1"/>
</dbReference>
<keyword evidence="8" id="KW-1185">Reference proteome</keyword>
<evidence type="ECO:0000256" key="3">
    <source>
        <dbReference type="ARBA" id="ARBA00023002"/>
    </source>
</evidence>
<accession>A0A930YI32</accession>
<keyword evidence="1" id="KW-0001">2Fe-2S</keyword>
<keyword evidence="2" id="KW-0479">Metal-binding</keyword>
<dbReference type="EMBL" id="JADKPO010000009">
    <property type="protein sequence ID" value="MBF4767772.1"/>
    <property type="molecule type" value="Genomic_DNA"/>
</dbReference>
<evidence type="ECO:0000256" key="5">
    <source>
        <dbReference type="ARBA" id="ARBA00023014"/>
    </source>
</evidence>
<dbReference type="InterPro" id="IPR050584">
    <property type="entry name" value="Cholesterol_7-desaturase"/>
</dbReference>
<dbReference type="PANTHER" id="PTHR21266">
    <property type="entry name" value="IRON-SULFUR DOMAIN CONTAINING PROTEIN"/>
    <property type="match status" value="1"/>
</dbReference>
<dbReference type="SUPFAM" id="SSF55961">
    <property type="entry name" value="Bet v1-like"/>
    <property type="match status" value="1"/>
</dbReference>
<sequence>MLKQELNEQLTQVGPGTPMGEMLRRYWYPVAFVRELDEWPIKKVRLLGENFALWKGPKGTYGIVQEHCPHRRASLVYGVVEEEGLRCGYHGWLFDHTGQCLDQPAEPEDSTFANRIQAFAGKAEALGGMVWAYIGPDPAPELPKFDVYVDEGFKDCGWTLLPCNWLQIMENSVDPHHVEWLHGRYFKFLGEQQGFLAPPGFQKRHMKVGFDEMEWGILKRRVLQGNSEDNDDWAVGHPLVFPYCMRVGGAGIEQMQIRVPVDDNHTWVAFYTSHQPPGMTDFPQQVYPVDYEFPWLDDRGEHIVDYIEGQDIMAWVTQGDINDRTAEHLGKSDIGVIMLRKMFREQMGLVAEGQDPTVGFTREPHDRIELPCEKDKFGVDYTEFALSWVSGGSMRYSPAMDTLKKLYVEAATLRGDDTWTVARADEMIENSAAEVARRKRLARE</sequence>
<feature type="domain" description="Rieske" evidence="6">
    <location>
        <begin position="27"/>
        <end position="106"/>
    </location>
</feature>
<keyword evidence="4" id="KW-0408">Iron</keyword>
<dbReference type="AlphaFoldDB" id="A0A930YI32"/>
<dbReference type="InterPro" id="IPR045623">
    <property type="entry name" value="LigXa_C"/>
</dbReference>
<evidence type="ECO:0000256" key="2">
    <source>
        <dbReference type="ARBA" id="ARBA00022723"/>
    </source>
</evidence>
<dbReference type="SUPFAM" id="SSF50022">
    <property type="entry name" value="ISP domain"/>
    <property type="match status" value="1"/>
</dbReference>
<dbReference type="Proteomes" id="UP000660668">
    <property type="component" value="Unassembled WGS sequence"/>
</dbReference>
<evidence type="ECO:0000259" key="6">
    <source>
        <dbReference type="PROSITE" id="PS51296"/>
    </source>
</evidence>
<name>A0A930YI32_9ACTN</name>
<dbReference type="GO" id="GO:0004497">
    <property type="term" value="F:monooxygenase activity"/>
    <property type="evidence" value="ECO:0007669"/>
    <property type="project" value="UniProtKB-ARBA"/>
</dbReference>
<keyword evidence="3" id="KW-0560">Oxidoreductase</keyword>
<dbReference type="GO" id="GO:0005506">
    <property type="term" value="F:iron ion binding"/>
    <property type="evidence" value="ECO:0007669"/>
    <property type="project" value="InterPro"/>
</dbReference>
<dbReference type="RefSeq" id="WP_194695926.1">
    <property type="nucleotide sequence ID" value="NZ_JADKPO010000009.1"/>
</dbReference>